<dbReference type="Proteomes" id="UP000198855">
    <property type="component" value="Unassembled WGS sequence"/>
</dbReference>
<dbReference type="GO" id="GO:0004488">
    <property type="term" value="F:methylenetetrahydrofolate dehydrogenase (NADP+) activity"/>
    <property type="evidence" value="ECO:0007669"/>
    <property type="project" value="UniProtKB-UniRule"/>
</dbReference>
<keyword evidence="8 12" id="KW-0560">Oxidoreductase</keyword>
<dbReference type="STRING" id="1045775.SAMN05216378_2695"/>
<keyword evidence="17" id="KW-1185">Reference proteome</keyword>
<keyword evidence="6 12" id="KW-0378">Hydrolase</keyword>
<comment type="similarity">
    <text evidence="12">Belongs to the tetrahydrofolate dehydrogenase/cyclohydrolase family.</text>
</comment>
<keyword evidence="7 12" id="KW-0521">NADP</keyword>
<evidence type="ECO:0000256" key="10">
    <source>
        <dbReference type="ARBA" id="ARBA00023167"/>
    </source>
</evidence>
<dbReference type="GO" id="GO:0009086">
    <property type="term" value="P:methionine biosynthetic process"/>
    <property type="evidence" value="ECO:0007669"/>
    <property type="project" value="UniProtKB-KW"/>
</dbReference>
<evidence type="ECO:0000256" key="2">
    <source>
        <dbReference type="ARBA" id="ARBA00011738"/>
    </source>
</evidence>
<dbReference type="UniPathway" id="UPA00193"/>
<dbReference type="Pfam" id="PF02882">
    <property type="entry name" value="THF_DHG_CYH_C"/>
    <property type="match status" value="1"/>
</dbReference>
<dbReference type="PANTHER" id="PTHR48099">
    <property type="entry name" value="C-1-TETRAHYDROFOLATE SYNTHASE, CYTOPLASMIC-RELATED"/>
    <property type="match status" value="1"/>
</dbReference>
<keyword evidence="10 12" id="KW-0486">Methionine biosynthesis</keyword>
<evidence type="ECO:0000259" key="15">
    <source>
        <dbReference type="Pfam" id="PF04961"/>
    </source>
</evidence>
<evidence type="ECO:0000256" key="1">
    <source>
        <dbReference type="ARBA" id="ARBA00004777"/>
    </source>
</evidence>
<dbReference type="SUPFAM" id="SSF101262">
    <property type="entry name" value="Methenyltetrahydrofolate cyclohydrolase-like"/>
    <property type="match status" value="1"/>
</dbReference>
<keyword evidence="11 12" id="KW-0511">Multifunctional enzyme</keyword>
<protein>
    <recommendedName>
        <fullName evidence="12">Bifunctional protein FolD</fullName>
    </recommendedName>
    <domain>
        <recommendedName>
            <fullName evidence="12">Methylenetetrahydrofolate dehydrogenase</fullName>
            <ecNumber evidence="12">1.5.1.5</ecNumber>
        </recommendedName>
    </domain>
    <domain>
        <recommendedName>
            <fullName evidence="12">Methenyltetrahydrofolate cyclohydrolase</fullName>
            <ecNumber evidence="12">3.5.4.9</ecNumber>
        </recommendedName>
    </domain>
</protein>
<sequence>MSILMKAKEAADQVYESISTRVEQMKQNGLHPHMATILVEGDPASSYYAQAKRKIAEKLGIAFDLHIFQPDVKETEILALIARLNKDPHVHGIMLELPLPKHLSASTIEKAISPVKDVDGVTPDNKLATVTGDEGLYPATPQACIKLLKHYDYTIAGKNVTLVGRGQTVGLPLFHMLQRENATVTVCHSRTEDIAMHLQHAEIAFVAVGRAEVITPDMVHDDLVIIDAGINEIDGGKIVGDVSAKVSSHVAALSPVPGGVGTLTTAILYENLLKAIDLQRKEVAHETDTDTVSWDNSIRQFLQQAGSSKPTPGGGSVAALIAALGASMTSMVGSLSQGEKFASIQQQISGVIRTISHLTGQCEELLQADITSFNQYMDALKLPKSTDEEKLERANAIQQAAIRAIEVPLRLMEICRAGIVSTYSIAESSNKNVISDLGIGAILFEAAAQSALLTIEINLGSLKDLGLKQQYADKVLLLSRDIEDLKSKTLVITRNRIMI</sequence>
<reference evidence="17" key="1">
    <citation type="submission" date="2016-10" db="EMBL/GenBank/DDBJ databases">
        <authorList>
            <person name="Varghese N."/>
            <person name="Submissions S."/>
        </authorList>
    </citation>
    <scope>NUCLEOTIDE SEQUENCE [LARGE SCALE GENOMIC DNA]</scope>
    <source>
        <strain evidence="17">CGMCC 1.10784</strain>
    </source>
</reference>
<dbReference type="EMBL" id="FOMT01000002">
    <property type="protein sequence ID" value="SFE20169.1"/>
    <property type="molecule type" value="Genomic_DNA"/>
</dbReference>
<dbReference type="Gene3D" id="3.40.50.720">
    <property type="entry name" value="NAD(P)-binding Rossmann-like Domain"/>
    <property type="match status" value="1"/>
</dbReference>
<evidence type="ECO:0000259" key="13">
    <source>
        <dbReference type="Pfam" id="PF00763"/>
    </source>
</evidence>
<dbReference type="InterPro" id="IPR000672">
    <property type="entry name" value="THF_DH/CycHdrlase"/>
</dbReference>
<keyword evidence="5 12" id="KW-0658">Purine biosynthesis</keyword>
<dbReference type="EC" id="1.5.1.5" evidence="12"/>
<dbReference type="InterPro" id="IPR036178">
    <property type="entry name" value="Formintransfe-cycloase-like_sf"/>
</dbReference>
<dbReference type="GO" id="GO:0035999">
    <property type="term" value="P:tetrahydrofolate interconversion"/>
    <property type="evidence" value="ECO:0007669"/>
    <property type="project" value="UniProtKB-UniRule"/>
</dbReference>
<dbReference type="PRINTS" id="PR00085">
    <property type="entry name" value="THFDHDRGNASE"/>
</dbReference>
<evidence type="ECO:0000256" key="9">
    <source>
        <dbReference type="ARBA" id="ARBA00023102"/>
    </source>
</evidence>
<feature type="domain" description="Tetrahydrofolate dehydrogenase/cyclohydrolase NAD(P)-binding" evidence="14">
    <location>
        <begin position="138"/>
        <end position="278"/>
    </location>
</feature>
<proteinExistence type="inferred from homology"/>
<evidence type="ECO:0000256" key="12">
    <source>
        <dbReference type="HAMAP-Rule" id="MF_01576"/>
    </source>
</evidence>
<accession>A0A1I1YL99</accession>
<name>A0A1I1YL99_9BACL</name>
<dbReference type="PANTHER" id="PTHR48099:SF5">
    <property type="entry name" value="C-1-TETRAHYDROFOLATE SYNTHASE, CYTOPLASMIC"/>
    <property type="match status" value="1"/>
</dbReference>
<evidence type="ECO:0000256" key="5">
    <source>
        <dbReference type="ARBA" id="ARBA00022755"/>
    </source>
</evidence>
<evidence type="ECO:0000256" key="3">
    <source>
        <dbReference type="ARBA" id="ARBA00022563"/>
    </source>
</evidence>
<dbReference type="EC" id="3.5.4.9" evidence="12"/>
<comment type="function">
    <text evidence="12">Catalyzes the oxidation of 5,10-methylenetetrahydrofolate to 5,10-methenyltetrahydrofolate and then the hydrolysis of 5,10-methenyltetrahydrofolate to 10-formyltetrahydrofolate.</text>
</comment>
<dbReference type="CDD" id="cd01080">
    <property type="entry name" value="NAD_bind_m-THF_DH_Cyclohyd"/>
    <property type="match status" value="1"/>
</dbReference>
<keyword evidence="4 12" id="KW-0028">Amino-acid biosynthesis</keyword>
<dbReference type="GO" id="GO:0006164">
    <property type="term" value="P:purine nucleotide biosynthetic process"/>
    <property type="evidence" value="ECO:0007669"/>
    <property type="project" value="UniProtKB-KW"/>
</dbReference>
<comment type="pathway">
    <text evidence="1 12">One-carbon metabolism; tetrahydrofolate interconversion.</text>
</comment>
<feature type="binding site" evidence="12">
    <location>
        <position position="230"/>
    </location>
    <ligand>
        <name>NADP(+)</name>
        <dbReference type="ChEBI" id="CHEBI:58349"/>
    </ligand>
</feature>
<evidence type="ECO:0000259" key="14">
    <source>
        <dbReference type="Pfam" id="PF02882"/>
    </source>
</evidence>
<dbReference type="InterPro" id="IPR020631">
    <property type="entry name" value="THF_DH/CycHdrlase_NAD-bd_dom"/>
</dbReference>
<comment type="catalytic activity">
    <reaction evidence="12">
        <text>(6R)-5,10-methylene-5,6,7,8-tetrahydrofolate + NADP(+) = (6R)-5,10-methenyltetrahydrofolate + NADPH</text>
        <dbReference type="Rhea" id="RHEA:22812"/>
        <dbReference type="ChEBI" id="CHEBI:15636"/>
        <dbReference type="ChEBI" id="CHEBI:57455"/>
        <dbReference type="ChEBI" id="CHEBI:57783"/>
        <dbReference type="ChEBI" id="CHEBI:58349"/>
        <dbReference type="EC" id="1.5.1.5"/>
    </reaction>
</comment>
<dbReference type="InterPro" id="IPR036291">
    <property type="entry name" value="NAD(P)-bd_dom_sf"/>
</dbReference>
<dbReference type="GO" id="GO:0000105">
    <property type="term" value="P:L-histidine biosynthetic process"/>
    <property type="evidence" value="ECO:0007669"/>
    <property type="project" value="UniProtKB-KW"/>
</dbReference>
<gene>
    <name evidence="12" type="primary">folD</name>
    <name evidence="16" type="ORF">SAMN05216378_2695</name>
</gene>
<dbReference type="Pfam" id="PF04961">
    <property type="entry name" value="FTCD_C"/>
    <property type="match status" value="1"/>
</dbReference>
<keyword evidence="3 12" id="KW-0554">One-carbon metabolism</keyword>
<evidence type="ECO:0000256" key="11">
    <source>
        <dbReference type="ARBA" id="ARBA00023268"/>
    </source>
</evidence>
<dbReference type="Gene3D" id="3.40.50.10860">
    <property type="entry name" value="Leucine Dehydrogenase, chain A, domain 1"/>
    <property type="match status" value="1"/>
</dbReference>
<comment type="subunit">
    <text evidence="2 12">Homodimer.</text>
</comment>
<dbReference type="SUPFAM" id="SSF51735">
    <property type="entry name" value="NAD(P)-binding Rossmann-fold domains"/>
    <property type="match status" value="1"/>
</dbReference>
<feature type="domain" description="Cyclodeaminase/cyclohydrolase" evidence="15">
    <location>
        <begin position="297"/>
        <end position="474"/>
    </location>
</feature>
<dbReference type="Pfam" id="PF00763">
    <property type="entry name" value="THF_DHG_CYH"/>
    <property type="match status" value="1"/>
</dbReference>
<comment type="caution">
    <text evidence="12">Lacks conserved residue(s) required for the propagation of feature annotation.</text>
</comment>
<evidence type="ECO:0000256" key="7">
    <source>
        <dbReference type="ARBA" id="ARBA00022857"/>
    </source>
</evidence>
<keyword evidence="9 12" id="KW-0368">Histidine biosynthesis</keyword>
<dbReference type="Gene3D" id="1.20.120.680">
    <property type="entry name" value="Formiminotetrahydrofolate cyclodeaminase monomer, up-and-down helical bundle"/>
    <property type="match status" value="1"/>
</dbReference>
<evidence type="ECO:0000313" key="16">
    <source>
        <dbReference type="EMBL" id="SFE20169.1"/>
    </source>
</evidence>
<evidence type="ECO:0000256" key="6">
    <source>
        <dbReference type="ARBA" id="ARBA00022801"/>
    </source>
</evidence>
<feature type="binding site" evidence="12">
    <location>
        <begin position="164"/>
        <end position="166"/>
    </location>
    <ligand>
        <name>NADP(+)</name>
        <dbReference type="ChEBI" id="CHEBI:58349"/>
    </ligand>
</feature>
<dbReference type="GO" id="GO:0005829">
    <property type="term" value="C:cytosol"/>
    <property type="evidence" value="ECO:0007669"/>
    <property type="project" value="TreeGrafter"/>
</dbReference>
<dbReference type="HAMAP" id="MF_01576">
    <property type="entry name" value="THF_DHG_CYH"/>
    <property type="match status" value="1"/>
</dbReference>
<feature type="domain" description="Tetrahydrofolate dehydrogenase/cyclohydrolase catalytic" evidence="13">
    <location>
        <begin position="6"/>
        <end position="119"/>
    </location>
</feature>
<evidence type="ECO:0000313" key="17">
    <source>
        <dbReference type="Proteomes" id="UP000198855"/>
    </source>
</evidence>
<dbReference type="InterPro" id="IPR046346">
    <property type="entry name" value="Aminoacid_DH-like_N_sf"/>
</dbReference>
<dbReference type="FunFam" id="3.40.50.10860:FF:000005">
    <property type="entry name" value="C-1-tetrahydrofolate synthase, cytoplasmic, putative"/>
    <property type="match status" value="1"/>
</dbReference>
<evidence type="ECO:0000256" key="4">
    <source>
        <dbReference type="ARBA" id="ARBA00022605"/>
    </source>
</evidence>
<dbReference type="InterPro" id="IPR020630">
    <property type="entry name" value="THF_DH/CycHdrlase_cat_dom"/>
</dbReference>
<dbReference type="SUPFAM" id="SSF53223">
    <property type="entry name" value="Aminoacid dehydrogenase-like, N-terminal domain"/>
    <property type="match status" value="1"/>
</dbReference>
<comment type="catalytic activity">
    <reaction evidence="12">
        <text>(6R)-5,10-methenyltetrahydrofolate + H2O = (6R)-10-formyltetrahydrofolate + H(+)</text>
        <dbReference type="Rhea" id="RHEA:23700"/>
        <dbReference type="ChEBI" id="CHEBI:15377"/>
        <dbReference type="ChEBI" id="CHEBI:15378"/>
        <dbReference type="ChEBI" id="CHEBI:57455"/>
        <dbReference type="ChEBI" id="CHEBI:195366"/>
        <dbReference type="EC" id="3.5.4.9"/>
    </reaction>
</comment>
<dbReference type="GO" id="GO:0004477">
    <property type="term" value="F:methenyltetrahydrofolate cyclohydrolase activity"/>
    <property type="evidence" value="ECO:0007669"/>
    <property type="project" value="UniProtKB-UniRule"/>
</dbReference>
<dbReference type="InterPro" id="IPR007044">
    <property type="entry name" value="Cyclodeamin/CycHdrlase"/>
</dbReference>
<evidence type="ECO:0000256" key="8">
    <source>
        <dbReference type="ARBA" id="ARBA00023002"/>
    </source>
</evidence>
<dbReference type="AlphaFoldDB" id="A0A1I1YL99"/>
<organism evidence="16 17">
    <name type="scientific">Paenibacillus catalpae</name>
    <dbReference type="NCBI Taxonomy" id="1045775"/>
    <lineage>
        <taxon>Bacteria</taxon>
        <taxon>Bacillati</taxon>
        <taxon>Bacillota</taxon>
        <taxon>Bacilli</taxon>
        <taxon>Bacillales</taxon>
        <taxon>Paenibacillaceae</taxon>
        <taxon>Paenibacillus</taxon>
    </lineage>
</organism>